<keyword evidence="2" id="KW-1185">Reference proteome</keyword>
<reference evidence="1" key="2">
    <citation type="submission" date="2025-09" db="UniProtKB">
        <authorList>
            <consortium name="EnsemblPlants"/>
        </authorList>
    </citation>
    <scope>IDENTIFICATION</scope>
</reference>
<dbReference type="EnsemblPlants" id="AVESA.00010b.r2.5AG0843910.1">
    <property type="protein sequence ID" value="AVESA.00010b.r2.5AG0843910.1.CDS"/>
    <property type="gene ID" value="AVESA.00010b.r2.5AG0843910"/>
</dbReference>
<name>A0ACD5XVN9_AVESA</name>
<proteinExistence type="predicted"/>
<evidence type="ECO:0000313" key="2">
    <source>
        <dbReference type="Proteomes" id="UP001732700"/>
    </source>
</evidence>
<protein>
    <submittedName>
        <fullName evidence="1">Uncharacterized protein</fullName>
    </submittedName>
</protein>
<evidence type="ECO:0000313" key="1">
    <source>
        <dbReference type="EnsemblPlants" id="AVESA.00010b.r2.5AG0843910.1.CDS"/>
    </source>
</evidence>
<dbReference type="Proteomes" id="UP001732700">
    <property type="component" value="Chromosome 5A"/>
</dbReference>
<organism evidence="1 2">
    <name type="scientific">Avena sativa</name>
    <name type="common">Oat</name>
    <dbReference type="NCBI Taxonomy" id="4498"/>
    <lineage>
        <taxon>Eukaryota</taxon>
        <taxon>Viridiplantae</taxon>
        <taxon>Streptophyta</taxon>
        <taxon>Embryophyta</taxon>
        <taxon>Tracheophyta</taxon>
        <taxon>Spermatophyta</taxon>
        <taxon>Magnoliopsida</taxon>
        <taxon>Liliopsida</taxon>
        <taxon>Poales</taxon>
        <taxon>Poaceae</taxon>
        <taxon>BOP clade</taxon>
        <taxon>Pooideae</taxon>
        <taxon>Poodae</taxon>
        <taxon>Poeae</taxon>
        <taxon>Poeae Chloroplast Group 1 (Aveneae type)</taxon>
        <taxon>Aveninae</taxon>
        <taxon>Avena</taxon>
    </lineage>
</organism>
<sequence>MESAGDPDVWTLFRHYDELYFRGALVNAAFSLEWTYPHKKSISAFGSCSFRKMRTITLYRTNRMSADLKNALLHLMIHAIIFVKHGLTCLSSHGPVFRDWMDAINACTIEDYLRPKRGYCITTTHDFSMETPPRIQGNLWKCKSCGVTLVRATKLGPPSDSCCIENVSQHATCGNMLCYWHNHKLKCGGTYVVPGRRGQKMVPKGYAVGCKQGLLTETSETSKSQESNSDEVQENSTVARPNAEGKLLSQVGSRNTRSPRPRRKLKPKQEFVASEKQELFSMVSCNNAKLMGSCSSKKAEDFEKAIVSSTSSLSTLKRKQPSVSSEKHELVSLGSCNNAKSSRSDTSKKAGKWQDSEHVQKSSVQPATLEEKPKQEQDFGVSEKYGVFSPGSYNTAKPPGSSTSRKAGNRHTPKGVEKSSFPVTAPQKKLKLEPDLVALQQNKTNSSIKAWKQLNPEDCQKTFVQPAVSQKNLKLEPDLVALEKHGDAKPLGCSTGNKEGKLHKLEGIRKASVLPPAPHRKLEQGLVASQKNELSSCVGRSNANILDNISSKKAHKQREHEETQKPIARPAAPQSILKQQSKTNSSTKAEKQQIPEYFQRTFVQSAVSQSKLKRSNRVAPERPKTQRKTSKSARKKEYACVSVWANIYEYACSSGSDEPLVNKRTERRKRERERAVQITYSRSRKRSGSGISSMKAQPDEEVSCQQTKPPTIIFIDAAVEVVTQDTRDYQLPAPRMDIAGVPPVDQVKTQPPRDQIQPPAQFLDTAALPPTDRVMTQAPVHQSQSCSIATDKVVPPHSADPPSLPPSNPSSSPDVIDISDDD</sequence>
<accession>A0ACD5XVN9</accession>
<reference evidence="1" key="1">
    <citation type="submission" date="2021-05" db="EMBL/GenBank/DDBJ databases">
        <authorList>
            <person name="Scholz U."/>
            <person name="Mascher M."/>
            <person name="Fiebig A."/>
        </authorList>
    </citation>
    <scope>NUCLEOTIDE SEQUENCE [LARGE SCALE GENOMIC DNA]</scope>
</reference>